<feature type="compositionally biased region" description="Basic and acidic residues" evidence="1">
    <location>
        <begin position="27"/>
        <end position="36"/>
    </location>
</feature>
<accession>A0A1D1VQT6</accession>
<dbReference type="AlphaFoldDB" id="A0A1D1VQT6"/>
<evidence type="ECO:0000256" key="1">
    <source>
        <dbReference type="SAM" id="MobiDB-lite"/>
    </source>
</evidence>
<feature type="region of interest" description="Disordered" evidence="1">
    <location>
        <begin position="1"/>
        <end position="69"/>
    </location>
</feature>
<keyword evidence="3" id="KW-1185">Reference proteome</keyword>
<evidence type="ECO:0000313" key="2">
    <source>
        <dbReference type="EMBL" id="GAV03920.1"/>
    </source>
</evidence>
<dbReference type="EMBL" id="BDGG01000010">
    <property type="protein sequence ID" value="GAV03920.1"/>
    <property type="molecule type" value="Genomic_DNA"/>
</dbReference>
<dbReference type="Proteomes" id="UP000186922">
    <property type="component" value="Unassembled WGS sequence"/>
</dbReference>
<name>A0A1D1VQT6_RAMVA</name>
<evidence type="ECO:0000313" key="3">
    <source>
        <dbReference type="Proteomes" id="UP000186922"/>
    </source>
</evidence>
<protein>
    <submittedName>
        <fullName evidence="2">Uncharacterized protein</fullName>
    </submittedName>
</protein>
<proteinExistence type="predicted"/>
<reference evidence="2 3" key="1">
    <citation type="journal article" date="2016" name="Nat. Commun.">
        <title>Extremotolerant tardigrade genome and improved radiotolerance of human cultured cells by tardigrade-unique protein.</title>
        <authorList>
            <person name="Hashimoto T."/>
            <person name="Horikawa D.D."/>
            <person name="Saito Y."/>
            <person name="Kuwahara H."/>
            <person name="Kozuka-Hata H."/>
            <person name="Shin-I T."/>
            <person name="Minakuchi Y."/>
            <person name="Ohishi K."/>
            <person name="Motoyama A."/>
            <person name="Aizu T."/>
            <person name="Enomoto A."/>
            <person name="Kondo K."/>
            <person name="Tanaka S."/>
            <person name="Hara Y."/>
            <person name="Koshikawa S."/>
            <person name="Sagara H."/>
            <person name="Miura T."/>
            <person name="Yokobori S."/>
            <person name="Miyagawa K."/>
            <person name="Suzuki Y."/>
            <person name="Kubo T."/>
            <person name="Oyama M."/>
            <person name="Kohara Y."/>
            <person name="Fujiyama A."/>
            <person name="Arakawa K."/>
            <person name="Katayama T."/>
            <person name="Toyoda A."/>
            <person name="Kunieda T."/>
        </authorList>
    </citation>
    <scope>NUCLEOTIDE SEQUENCE [LARGE SCALE GENOMIC DNA]</scope>
    <source>
        <strain evidence="2 3">YOKOZUNA-1</strain>
    </source>
</reference>
<organism evidence="2 3">
    <name type="scientific">Ramazzottius varieornatus</name>
    <name type="common">Water bear</name>
    <name type="synonym">Tardigrade</name>
    <dbReference type="NCBI Taxonomy" id="947166"/>
    <lineage>
        <taxon>Eukaryota</taxon>
        <taxon>Metazoa</taxon>
        <taxon>Ecdysozoa</taxon>
        <taxon>Tardigrada</taxon>
        <taxon>Eutardigrada</taxon>
        <taxon>Parachela</taxon>
        <taxon>Hypsibioidea</taxon>
        <taxon>Ramazzottiidae</taxon>
        <taxon>Ramazzottius</taxon>
    </lineage>
</organism>
<comment type="caution">
    <text evidence="2">The sequence shown here is derived from an EMBL/GenBank/DDBJ whole genome shotgun (WGS) entry which is preliminary data.</text>
</comment>
<sequence>MADKGSTENPPVVGTEASRAMGNINTEEGRAQHDMTDTGDDSPAAKAQSEYVPDANNSLEKALGHNHNQ</sequence>
<gene>
    <name evidence="2" type="primary">RvY_14284-1</name>
    <name evidence="2" type="synonym">RvY_14284.1</name>
    <name evidence="2" type="ORF">RvY_14284</name>
</gene>